<feature type="region of interest" description="Disordered" evidence="1">
    <location>
        <begin position="54"/>
        <end position="81"/>
    </location>
</feature>
<reference evidence="2" key="1">
    <citation type="submission" date="2019-08" db="EMBL/GenBank/DDBJ databases">
        <title>The genome of the North American firefly Photinus pyralis.</title>
        <authorList>
            <consortium name="Photinus pyralis genome working group"/>
            <person name="Fallon T.R."/>
            <person name="Sander Lower S.E."/>
            <person name="Weng J.-K."/>
        </authorList>
    </citation>
    <scope>NUCLEOTIDE SEQUENCE</scope>
    <source>
        <strain evidence="2">TRF0915ILg1</strain>
        <tissue evidence="2">Whole body</tissue>
    </source>
</reference>
<organism evidence="2 3">
    <name type="scientific">Ignelater luminosus</name>
    <name type="common">Cucubano</name>
    <name type="synonym">Pyrophorus luminosus</name>
    <dbReference type="NCBI Taxonomy" id="2038154"/>
    <lineage>
        <taxon>Eukaryota</taxon>
        <taxon>Metazoa</taxon>
        <taxon>Ecdysozoa</taxon>
        <taxon>Arthropoda</taxon>
        <taxon>Hexapoda</taxon>
        <taxon>Insecta</taxon>
        <taxon>Pterygota</taxon>
        <taxon>Neoptera</taxon>
        <taxon>Endopterygota</taxon>
        <taxon>Coleoptera</taxon>
        <taxon>Polyphaga</taxon>
        <taxon>Elateriformia</taxon>
        <taxon>Elateroidea</taxon>
        <taxon>Elateridae</taxon>
        <taxon>Agrypninae</taxon>
        <taxon>Pyrophorini</taxon>
        <taxon>Ignelater</taxon>
    </lineage>
</organism>
<sequence length="263" mass="30796">MGNDQIEIKSNENEEKTFNRKGLAKKIEDTRKRRLEGASYVGYKRTKERKAYYDVARNERTLKDRSPKEKGRSSSAKNATKETAGSEKLVLTMDLQSILQCPKTLVSAMYYKQKLQLHNFTTYELNNSEVSLYVWHEVSSNEFTSCLIDYISNIADSYKEVILISDGKVYRYKSAVFGKGHTMMEADSVHSTLEQYFKPPMNSPMDYVARMRVARPKQPYKIKVLNYDFFFKYDDLPTNLPSLRPGRSHIYRYKEFKVRNIYP</sequence>
<accession>A0A8K0CV26</accession>
<protein>
    <submittedName>
        <fullName evidence="2">Uncharacterized protein</fullName>
    </submittedName>
</protein>
<dbReference type="EMBL" id="VTPC01007311">
    <property type="protein sequence ID" value="KAF2894129.1"/>
    <property type="molecule type" value="Genomic_DNA"/>
</dbReference>
<comment type="caution">
    <text evidence="2">The sequence shown here is derived from an EMBL/GenBank/DDBJ whole genome shotgun (WGS) entry which is preliminary data.</text>
</comment>
<dbReference type="PANTHER" id="PTHR10773">
    <property type="entry name" value="DNA-DIRECTED RNA POLYMERASES I, II, AND III SUBUNIT RPABC2"/>
    <property type="match status" value="1"/>
</dbReference>
<proteinExistence type="predicted"/>
<gene>
    <name evidence="2" type="ORF">ILUMI_12043</name>
</gene>
<feature type="compositionally biased region" description="Basic and acidic residues" evidence="1">
    <location>
        <begin position="54"/>
        <end position="72"/>
    </location>
</feature>
<name>A0A8K0CV26_IGNLU</name>
<dbReference type="PANTHER" id="PTHR10773:SF19">
    <property type="match status" value="1"/>
</dbReference>
<evidence type="ECO:0000313" key="3">
    <source>
        <dbReference type="Proteomes" id="UP000801492"/>
    </source>
</evidence>
<dbReference type="AlphaFoldDB" id="A0A8K0CV26"/>
<dbReference type="Proteomes" id="UP000801492">
    <property type="component" value="Unassembled WGS sequence"/>
</dbReference>
<evidence type="ECO:0000256" key="1">
    <source>
        <dbReference type="SAM" id="MobiDB-lite"/>
    </source>
</evidence>
<dbReference type="OrthoDB" id="6748100at2759"/>
<evidence type="ECO:0000313" key="2">
    <source>
        <dbReference type="EMBL" id="KAF2894129.1"/>
    </source>
</evidence>
<keyword evidence="3" id="KW-1185">Reference proteome</keyword>